<comment type="caution">
    <text evidence="7">The sequence shown here is derived from an EMBL/GenBank/DDBJ whole genome shotgun (WGS) entry which is preliminary data.</text>
</comment>
<keyword evidence="3 5" id="KW-1133">Transmembrane helix</keyword>
<evidence type="ECO:0000256" key="1">
    <source>
        <dbReference type="ARBA" id="ARBA00004167"/>
    </source>
</evidence>
<feature type="transmembrane region" description="Helical" evidence="5">
    <location>
        <begin position="7"/>
        <end position="30"/>
    </location>
</feature>
<dbReference type="PANTHER" id="PTHR36985:SF1">
    <property type="entry name" value="TRANSLOCATION AND ASSEMBLY MODULE SUBUNIT TAMB"/>
    <property type="match status" value="1"/>
</dbReference>
<proteinExistence type="predicted"/>
<sequence length="1307" mass="138801">MRRSLRILRNVLIAVTALVVAAAAFIAWLLQRPSGGAWLMAHLPGVQIEAPEGSLMGDFRARRLLLTWAGGTAELRGLRWSGLGVSPSQGVLLASTLSVDEVLIRTQPSTAPTVVPPDLSLPLGVRIAKMHIASLSWSPTQAPLQNLVAEVNLPRRGTHHVKLTGARWQHLLLAGEATVESAAPMQTEARLSVQQNEATDLPWLAVAAARGPLAKLAAKAELEAAKQTLKAQGEIQPFAPWPLNRLNLQADKFDLAALAALAPGLPRTALTGTAKLNAPARDAEATLQADLRNDAAGRWDQGALPVKRLALALTGRPDQLTSLRLTALDAELNGGGRVQGKGQREADGRWQLEARVQGLRPEALDARATPARLDGPLTLTGGGAGQPLAARLDLRGTLQERPLRMQARAQGRLHEQGSSWQIEEARLTSGDAELQASGRVEAGAKDVAAKLDAKLRQFDPRLLWRGEPGSAWARLPATKLNADARLDVRGSGPDNATGTADAKLLPSQFGGLPLQGQFSVKRARATDAAAFDADARLGSNRAEASGEARTTAVTAQWKLQAPRLAELNPLLALFDQGAVAGQAEGEGEVQLARGKAASSPWRIGGSGRLALTAVSAQGATLANARGRWALPLPGADGDGPLTLALEASGVRHPRADIKTAKVDLQGRRSAHEVKAQLAGRARPAPEQDLNIGATLQAQGGWDGQAWAGRIARLDVAPLRPNTPAVLAASGVALKVGPGLRVVAEPGRAEVGGAFVRWQALSWQGGDKPEMRAQLQLEDLAAAPLLARWQPDFGWSGDLRVTGHANVLFNERLTAELLIERKSGDLRVTDEFGSRPLGLTDLRLAVNVRDGLWQFAQGLAGSELGSFGGALALRPTGLWPNAQTPVQGVLQANVAQLGNWGSWVPAGWRLAGRVGATVQLAGRAGAPDLVGTVDGDGLALRHLLYGVDFTEGRFTLALNGQRAELTKLEARGGDGWLRATGRAEFGGKPTAHIEMKADKLRVLSRVDRRIVASGDATLDLDDKGLQLAGKLRADEGLFDFTRADAPMLGDDVTVVRGARSAGPAAPPAPKAVRNTAVNVALDFGRDFKVRGRGLATTLRGQLQITQKDNGPLRVTGKLDADGGQYAAYGQKLDIERGDISFTGSLDNPALDLLAVRPNLDIRVGVHVGGTALAPRVSLYSEPDMSDTDKLSWLLLGREPDGLGRTDTALLQRAAVALLSGEGEGATGKALRQLGLDELSLSQSDDDTKSTIVRLGKQISRRWYVGYERSLNATTGSWQLIYRIAQRFTLRAQGGDDNALDLIWQWKWD</sequence>
<evidence type="ECO:0000256" key="2">
    <source>
        <dbReference type="ARBA" id="ARBA00022692"/>
    </source>
</evidence>
<organism evidence="7 8">
    <name type="scientific">Pelomonas aquatica</name>
    <dbReference type="NCBI Taxonomy" id="431058"/>
    <lineage>
        <taxon>Bacteria</taxon>
        <taxon>Pseudomonadati</taxon>
        <taxon>Pseudomonadota</taxon>
        <taxon>Betaproteobacteria</taxon>
        <taxon>Burkholderiales</taxon>
        <taxon>Sphaerotilaceae</taxon>
        <taxon>Roseateles</taxon>
    </lineage>
</organism>
<evidence type="ECO:0000256" key="4">
    <source>
        <dbReference type="ARBA" id="ARBA00023136"/>
    </source>
</evidence>
<evidence type="ECO:0000259" key="6">
    <source>
        <dbReference type="Pfam" id="PF04357"/>
    </source>
</evidence>
<evidence type="ECO:0000256" key="5">
    <source>
        <dbReference type="SAM" id="Phobius"/>
    </source>
</evidence>
<dbReference type="Proteomes" id="UP001180536">
    <property type="component" value="Unassembled WGS sequence"/>
</dbReference>
<name>A0ABU1Z6T2_9BURK</name>
<comment type="subcellular location">
    <subcellularLocation>
        <location evidence="1">Membrane</location>
        <topology evidence="1">Single-pass membrane protein</topology>
    </subcellularLocation>
</comment>
<keyword evidence="2 5" id="KW-0812">Transmembrane</keyword>
<evidence type="ECO:0000313" key="7">
    <source>
        <dbReference type="EMBL" id="MDR7295446.1"/>
    </source>
</evidence>
<dbReference type="InterPro" id="IPR007452">
    <property type="entry name" value="TamB_C"/>
</dbReference>
<keyword evidence="8" id="KW-1185">Reference proteome</keyword>
<accession>A0ABU1Z6T2</accession>
<dbReference type="Pfam" id="PF04357">
    <property type="entry name" value="TamB"/>
    <property type="match status" value="1"/>
</dbReference>
<gene>
    <name evidence="7" type="ORF">J2X16_000767</name>
</gene>
<evidence type="ECO:0000313" key="8">
    <source>
        <dbReference type="Proteomes" id="UP001180536"/>
    </source>
</evidence>
<feature type="domain" description="Translocation and assembly module TamB C-terminal" evidence="6">
    <location>
        <begin position="967"/>
        <end position="1306"/>
    </location>
</feature>
<dbReference type="EMBL" id="JAVDXQ010000001">
    <property type="protein sequence ID" value="MDR7295446.1"/>
    <property type="molecule type" value="Genomic_DNA"/>
</dbReference>
<dbReference type="PANTHER" id="PTHR36985">
    <property type="entry name" value="TRANSLOCATION AND ASSEMBLY MODULE SUBUNIT TAMB"/>
    <property type="match status" value="1"/>
</dbReference>
<keyword evidence="4 5" id="KW-0472">Membrane</keyword>
<dbReference type="RefSeq" id="WP_310341840.1">
    <property type="nucleotide sequence ID" value="NZ_JAVDXQ010000001.1"/>
</dbReference>
<reference evidence="7 8" key="1">
    <citation type="submission" date="2023-07" db="EMBL/GenBank/DDBJ databases">
        <title>Sorghum-associated microbial communities from plants grown in Nebraska, USA.</title>
        <authorList>
            <person name="Schachtman D."/>
        </authorList>
    </citation>
    <scope>NUCLEOTIDE SEQUENCE [LARGE SCALE GENOMIC DNA]</scope>
    <source>
        <strain evidence="7 8">BE310</strain>
    </source>
</reference>
<protein>
    <submittedName>
        <fullName evidence="7">Translocation and assembly module TamB</fullName>
    </submittedName>
</protein>
<evidence type="ECO:0000256" key="3">
    <source>
        <dbReference type="ARBA" id="ARBA00022989"/>
    </source>
</evidence>